<name>A0A366B4S7_9FLAO</name>
<evidence type="ECO:0000313" key="1">
    <source>
        <dbReference type="EMBL" id="RBN51623.1"/>
    </source>
</evidence>
<sequence length="128" mass="14645">MEPITMAIITPFLLELGKKGIEKFTEKGFESVSEEAISWFKSLFFKDDKPKKVLLELQEDPGNKEKLNIVKVIIENSLEDNLKFENFLKEIIEKIPKIENTISYSKNVNTGNVNTRGGDFRIGDDYGN</sequence>
<comment type="caution">
    <text evidence="1">The sequence shown here is derived from an EMBL/GenBank/DDBJ whole genome shotgun (WGS) entry which is preliminary data.</text>
</comment>
<keyword evidence="2" id="KW-1185">Reference proteome</keyword>
<gene>
    <name evidence="1" type="ORF">DR980_00185</name>
</gene>
<evidence type="ECO:0000313" key="2">
    <source>
        <dbReference type="Proteomes" id="UP000253676"/>
    </source>
</evidence>
<reference evidence="1 2" key="1">
    <citation type="submission" date="2018-07" db="EMBL/GenBank/DDBJ databases">
        <title>Complete genome sequence of Flavobacterium psychrolimnae LMG 22018.</title>
        <authorList>
            <person name="Kim D.-U."/>
        </authorList>
    </citation>
    <scope>NUCLEOTIDE SEQUENCE [LARGE SCALE GENOMIC DNA]</scope>
    <source>
        <strain evidence="1 2">LMG 22018</strain>
    </source>
</reference>
<proteinExistence type="predicted"/>
<dbReference type="AlphaFoldDB" id="A0A366B4S7"/>
<protein>
    <submittedName>
        <fullName evidence="1">Uncharacterized protein</fullName>
    </submittedName>
</protein>
<dbReference type="EMBL" id="QNUX01000001">
    <property type="protein sequence ID" value="RBN51623.1"/>
    <property type="molecule type" value="Genomic_DNA"/>
</dbReference>
<accession>A0A366B4S7</accession>
<organism evidence="1 2">
    <name type="scientific">Flavobacterium psychrolimnae</name>
    <dbReference type="NCBI Taxonomy" id="249351"/>
    <lineage>
        <taxon>Bacteria</taxon>
        <taxon>Pseudomonadati</taxon>
        <taxon>Bacteroidota</taxon>
        <taxon>Flavobacteriia</taxon>
        <taxon>Flavobacteriales</taxon>
        <taxon>Flavobacteriaceae</taxon>
        <taxon>Flavobacterium</taxon>
    </lineage>
</organism>
<dbReference type="Proteomes" id="UP000253676">
    <property type="component" value="Unassembled WGS sequence"/>
</dbReference>